<dbReference type="Gene3D" id="3.90.1720.10">
    <property type="entry name" value="endopeptidase domain like (from Nostoc punctiforme)"/>
    <property type="match status" value="1"/>
</dbReference>
<gene>
    <name evidence="7" type="ORF">CLV71_102645</name>
</gene>
<keyword evidence="2" id="KW-0645">Protease</keyword>
<dbReference type="EMBL" id="SOCP01000002">
    <property type="protein sequence ID" value="TDV56578.1"/>
    <property type="molecule type" value="Genomic_DNA"/>
</dbReference>
<evidence type="ECO:0000256" key="1">
    <source>
        <dbReference type="ARBA" id="ARBA00007074"/>
    </source>
</evidence>
<dbReference type="InterPro" id="IPR038765">
    <property type="entry name" value="Papain-like_cys_pep_sf"/>
</dbReference>
<evidence type="ECO:0000313" key="7">
    <source>
        <dbReference type="EMBL" id="TDV56578.1"/>
    </source>
</evidence>
<dbReference type="SUPFAM" id="SSF54001">
    <property type="entry name" value="Cysteine proteinases"/>
    <property type="match status" value="1"/>
</dbReference>
<proteinExistence type="inferred from homology"/>
<dbReference type="Proteomes" id="UP000294927">
    <property type="component" value="Unassembled WGS sequence"/>
</dbReference>
<dbReference type="AlphaFoldDB" id="A0A4R7W3F1"/>
<evidence type="ECO:0000256" key="4">
    <source>
        <dbReference type="ARBA" id="ARBA00022807"/>
    </source>
</evidence>
<protein>
    <submittedName>
        <fullName evidence="7">NlpC/P60 family protein</fullName>
    </submittedName>
</protein>
<accession>A0A4R7W3F1</accession>
<evidence type="ECO:0000259" key="6">
    <source>
        <dbReference type="PROSITE" id="PS51935"/>
    </source>
</evidence>
<evidence type="ECO:0000313" key="8">
    <source>
        <dbReference type="Proteomes" id="UP000294927"/>
    </source>
</evidence>
<comment type="similarity">
    <text evidence="1">Belongs to the peptidase C40 family.</text>
</comment>
<feature type="domain" description="NlpC/P60" evidence="6">
    <location>
        <begin position="206"/>
        <end position="371"/>
    </location>
</feature>
<feature type="region of interest" description="Disordered" evidence="5">
    <location>
        <begin position="1"/>
        <end position="28"/>
    </location>
</feature>
<keyword evidence="3" id="KW-0378">Hydrolase</keyword>
<dbReference type="PROSITE" id="PS51935">
    <property type="entry name" value="NLPC_P60"/>
    <property type="match status" value="1"/>
</dbReference>
<keyword evidence="4" id="KW-0788">Thiol protease</keyword>
<dbReference type="Pfam" id="PF00877">
    <property type="entry name" value="NLPC_P60"/>
    <property type="match status" value="1"/>
</dbReference>
<evidence type="ECO:0000256" key="2">
    <source>
        <dbReference type="ARBA" id="ARBA00022670"/>
    </source>
</evidence>
<comment type="caution">
    <text evidence="7">The sequence shown here is derived from an EMBL/GenBank/DDBJ whole genome shotgun (WGS) entry which is preliminary data.</text>
</comment>
<dbReference type="GO" id="GO:0008234">
    <property type="term" value="F:cysteine-type peptidase activity"/>
    <property type="evidence" value="ECO:0007669"/>
    <property type="project" value="UniProtKB-KW"/>
</dbReference>
<keyword evidence="8" id="KW-1185">Reference proteome</keyword>
<sequence length="371" mass="39603">MNQPSRVDVPQGMARTDQRTEESGRQGSSKALRTCVVLAVIGLSGFGVVQFARQQASGDATSAPPATAVAIQAAGAGQAPAAGPRFDRLDNPGRTVVRDQAGTVLATFTDGARTVALTGPSRTFADARFTDATVTSTTWVRLAPEPWAPGAEKAAWFGPWFDAAMKDTSPDVFDTAMQYFDGAADETNPEGLQFRGDAIFGPVEPAGYARLEQSDFLDYLGIPYRFPDSGRKEPKPEHRGALDCSGFVRMVYGFRLGYPLLGSNDPGPGLPRRAWAIAQNGPGVALIPNKGTRVTDYNALQPGDLVFFEVEGSVDELDHVGVFVGVDSAGHYRFMSSRERANGPTFGDLGGTSLLDDGGMYSKAWRAARRI</sequence>
<evidence type="ECO:0000256" key="3">
    <source>
        <dbReference type="ARBA" id="ARBA00022801"/>
    </source>
</evidence>
<dbReference type="GO" id="GO:0006508">
    <property type="term" value="P:proteolysis"/>
    <property type="evidence" value="ECO:0007669"/>
    <property type="project" value="UniProtKB-KW"/>
</dbReference>
<name>A0A4R7W3F1_9PSEU</name>
<evidence type="ECO:0000256" key="5">
    <source>
        <dbReference type="SAM" id="MobiDB-lite"/>
    </source>
</evidence>
<dbReference type="InterPro" id="IPR000064">
    <property type="entry name" value="NLP_P60_dom"/>
</dbReference>
<reference evidence="7 8" key="1">
    <citation type="submission" date="2019-03" db="EMBL/GenBank/DDBJ databases">
        <title>Genomic Encyclopedia of Archaeal and Bacterial Type Strains, Phase II (KMG-II): from individual species to whole genera.</title>
        <authorList>
            <person name="Goeker M."/>
        </authorList>
    </citation>
    <scope>NUCLEOTIDE SEQUENCE [LARGE SCALE GENOMIC DNA]</scope>
    <source>
        <strain evidence="7 8">DSM 45499</strain>
    </source>
</reference>
<organism evidence="7 8">
    <name type="scientific">Actinophytocola oryzae</name>
    <dbReference type="NCBI Taxonomy" id="502181"/>
    <lineage>
        <taxon>Bacteria</taxon>
        <taxon>Bacillati</taxon>
        <taxon>Actinomycetota</taxon>
        <taxon>Actinomycetes</taxon>
        <taxon>Pseudonocardiales</taxon>
        <taxon>Pseudonocardiaceae</taxon>
    </lineage>
</organism>